<keyword evidence="2" id="KW-1185">Reference proteome</keyword>
<evidence type="ECO:0000313" key="2">
    <source>
        <dbReference type="Proteomes" id="UP000694044"/>
    </source>
</evidence>
<dbReference type="AlphaFoldDB" id="A0A8T1V7X6"/>
<protein>
    <submittedName>
        <fullName evidence="1">Uncharacterized protein</fullName>
    </submittedName>
</protein>
<dbReference type="Proteomes" id="UP000694044">
    <property type="component" value="Unassembled WGS sequence"/>
</dbReference>
<proteinExistence type="predicted"/>
<dbReference type="OrthoDB" id="128296at2759"/>
<accession>A0A8T1V7X6</accession>
<dbReference type="EMBL" id="JAGDFM010000582">
    <property type="protein sequence ID" value="KAG7377066.1"/>
    <property type="molecule type" value="Genomic_DNA"/>
</dbReference>
<reference evidence="1" key="1">
    <citation type="submission" date="2021-02" db="EMBL/GenBank/DDBJ databases">
        <authorList>
            <person name="Palmer J.M."/>
        </authorList>
    </citation>
    <scope>NUCLEOTIDE SEQUENCE</scope>
    <source>
        <strain evidence="1">SCRP734</strain>
    </source>
</reference>
<comment type="caution">
    <text evidence="1">The sequence shown here is derived from an EMBL/GenBank/DDBJ whole genome shotgun (WGS) entry which is preliminary data.</text>
</comment>
<organism evidence="1 2">
    <name type="scientific">Phytophthora pseudosyringae</name>
    <dbReference type="NCBI Taxonomy" id="221518"/>
    <lineage>
        <taxon>Eukaryota</taxon>
        <taxon>Sar</taxon>
        <taxon>Stramenopiles</taxon>
        <taxon>Oomycota</taxon>
        <taxon>Peronosporomycetes</taxon>
        <taxon>Peronosporales</taxon>
        <taxon>Peronosporaceae</taxon>
        <taxon>Phytophthora</taxon>
    </lineage>
</organism>
<evidence type="ECO:0000313" key="1">
    <source>
        <dbReference type="EMBL" id="KAG7377066.1"/>
    </source>
</evidence>
<gene>
    <name evidence="1" type="ORF">PHYPSEUDO_012234</name>
</gene>
<name>A0A8T1V7X6_9STRA</name>
<sequence length="147" mass="15948">MAKTAASRKTKLTDVQRHQIPSVLLLRSNNGHLNAETSRLLPQQRATIPLLSLASGPGQGRRRQALAVLHRRHAGVAADDEGPTTHRILSVCGVSPSRNDRPCAQLLQRAIWPPAGGKTSRIDSLLPSSRANTHSAVTVVLCYLYRP</sequence>